<dbReference type="OrthoDB" id="3256376at2759"/>
<evidence type="ECO:0000256" key="1">
    <source>
        <dbReference type="SAM" id="Phobius"/>
    </source>
</evidence>
<proteinExistence type="predicted"/>
<keyword evidence="1" id="KW-0472">Membrane</keyword>
<gene>
    <name evidence="2" type="primary">Acey_s0363.g3522</name>
    <name evidence="2" type="ORF">Y032_0363g3522</name>
</gene>
<dbReference type="EMBL" id="JARK01001699">
    <property type="protein sequence ID" value="EYB82255.1"/>
    <property type="molecule type" value="Genomic_DNA"/>
</dbReference>
<reference evidence="3" key="1">
    <citation type="journal article" date="2015" name="Nat. Genet.">
        <title>The genome and transcriptome of the zoonotic hookworm Ancylostoma ceylanicum identify infection-specific gene families.</title>
        <authorList>
            <person name="Schwarz E.M."/>
            <person name="Hu Y."/>
            <person name="Antoshechkin I."/>
            <person name="Miller M.M."/>
            <person name="Sternberg P.W."/>
            <person name="Aroian R.V."/>
        </authorList>
    </citation>
    <scope>NUCLEOTIDE SEQUENCE</scope>
    <source>
        <strain evidence="3">HY135</strain>
    </source>
</reference>
<feature type="transmembrane region" description="Helical" evidence="1">
    <location>
        <begin position="12"/>
        <end position="35"/>
    </location>
</feature>
<evidence type="ECO:0000313" key="2">
    <source>
        <dbReference type="EMBL" id="EYB82255.1"/>
    </source>
</evidence>
<organism evidence="2 3">
    <name type="scientific">Ancylostoma ceylanicum</name>
    <dbReference type="NCBI Taxonomy" id="53326"/>
    <lineage>
        <taxon>Eukaryota</taxon>
        <taxon>Metazoa</taxon>
        <taxon>Ecdysozoa</taxon>
        <taxon>Nematoda</taxon>
        <taxon>Chromadorea</taxon>
        <taxon>Rhabditida</taxon>
        <taxon>Rhabditina</taxon>
        <taxon>Rhabditomorpha</taxon>
        <taxon>Strongyloidea</taxon>
        <taxon>Ancylostomatidae</taxon>
        <taxon>Ancylostomatinae</taxon>
        <taxon>Ancylostoma</taxon>
    </lineage>
</organism>
<accession>A0A016RV43</accession>
<keyword evidence="3" id="KW-1185">Reference proteome</keyword>
<keyword evidence="1" id="KW-1133">Transmembrane helix</keyword>
<comment type="caution">
    <text evidence="2">The sequence shown here is derived from an EMBL/GenBank/DDBJ whole genome shotgun (WGS) entry which is preliminary data.</text>
</comment>
<dbReference type="AlphaFoldDB" id="A0A016RV43"/>
<feature type="transmembrane region" description="Helical" evidence="1">
    <location>
        <begin position="47"/>
        <end position="66"/>
    </location>
</feature>
<keyword evidence="1" id="KW-0812">Transmembrane</keyword>
<sequence length="123" mass="14160">MSTNTVNNDTFIVLLEFASALGSTPFFIASLVHILEKTPFFFENLRKTFIILSGILDSFWLSGLSERTKQMSRHFSSSIWMLKIANLLHKKVVECFQFLAIIFLIIRFEGQPWVFLVRALVAL</sequence>
<dbReference type="Proteomes" id="UP000024635">
    <property type="component" value="Unassembled WGS sequence"/>
</dbReference>
<name>A0A016RV43_9BILA</name>
<protein>
    <submittedName>
        <fullName evidence="2">Uncharacterized protein</fullName>
    </submittedName>
</protein>
<evidence type="ECO:0000313" key="3">
    <source>
        <dbReference type="Proteomes" id="UP000024635"/>
    </source>
</evidence>